<evidence type="ECO:0000313" key="3">
    <source>
        <dbReference type="EMBL" id="GFH45834.1"/>
    </source>
</evidence>
<keyword evidence="4" id="KW-1185">Reference proteome</keyword>
<feature type="domain" description="Nudix hydrolase" evidence="2">
    <location>
        <begin position="56"/>
        <end position="202"/>
    </location>
</feature>
<dbReference type="SUPFAM" id="SSF55811">
    <property type="entry name" value="Nudix"/>
    <property type="match status" value="1"/>
</dbReference>
<gene>
    <name evidence="3" type="ORF">CTEN210_02308</name>
</gene>
<dbReference type="AlphaFoldDB" id="A0AAD3CHP6"/>
<dbReference type="PROSITE" id="PS51462">
    <property type="entry name" value="NUDIX"/>
    <property type="match status" value="1"/>
</dbReference>
<proteinExistence type="predicted"/>
<dbReference type="GO" id="GO:0016787">
    <property type="term" value="F:hydrolase activity"/>
    <property type="evidence" value="ECO:0007669"/>
    <property type="project" value="UniProtKB-KW"/>
</dbReference>
<protein>
    <recommendedName>
        <fullName evidence="2">Nudix hydrolase domain-containing protein</fullName>
    </recommendedName>
</protein>
<dbReference type="PROSITE" id="PS00893">
    <property type="entry name" value="NUDIX_BOX"/>
    <property type="match status" value="1"/>
</dbReference>
<keyword evidence="1" id="KW-0378">Hydrolase</keyword>
<dbReference type="InterPro" id="IPR000086">
    <property type="entry name" value="NUDIX_hydrolase_dom"/>
</dbReference>
<dbReference type="InterPro" id="IPR020084">
    <property type="entry name" value="NUDIX_hydrolase_CS"/>
</dbReference>
<evidence type="ECO:0000313" key="4">
    <source>
        <dbReference type="Proteomes" id="UP001054902"/>
    </source>
</evidence>
<evidence type="ECO:0000259" key="2">
    <source>
        <dbReference type="PROSITE" id="PS51462"/>
    </source>
</evidence>
<accession>A0AAD3CHP6</accession>
<sequence length="210" mass="24068">MASFGQYHGHKYSSRQTISQGRCLVESKWMRVMQHQVNLAREGEPMNIVNDWLFVDYHDRINVLVEDPNSSSNEPNFLVFKQTKYSLEDRESLAIVGGIIEPGEAALQAAKREVEEEMNGIQCNNIIELGRYRTDVNRGIGWVNSFLFRDCNKKTKPAVEANTKDEVGEHDVERQDLMSLPLSQLKERAMKGEFLEVQWSLTVSLALLHL</sequence>
<reference evidence="3 4" key="1">
    <citation type="journal article" date="2021" name="Sci. Rep.">
        <title>The genome of the diatom Chaetoceros tenuissimus carries an ancient integrated fragment of an extant virus.</title>
        <authorList>
            <person name="Hongo Y."/>
            <person name="Kimura K."/>
            <person name="Takaki Y."/>
            <person name="Yoshida Y."/>
            <person name="Baba S."/>
            <person name="Kobayashi G."/>
            <person name="Nagasaki K."/>
            <person name="Hano T."/>
            <person name="Tomaru Y."/>
        </authorList>
    </citation>
    <scope>NUCLEOTIDE SEQUENCE [LARGE SCALE GENOMIC DNA]</scope>
    <source>
        <strain evidence="3 4">NIES-3715</strain>
    </source>
</reference>
<dbReference type="Gene3D" id="3.90.79.10">
    <property type="entry name" value="Nucleoside Triphosphate Pyrophosphohydrolase"/>
    <property type="match status" value="1"/>
</dbReference>
<evidence type="ECO:0000256" key="1">
    <source>
        <dbReference type="ARBA" id="ARBA00022801"/>
    </source>
</evidence>
<dbReference type="EMBL" id="BLLK01000022">
    <property type="protein sequence ID" value="GFH45834.1"/>
    <property type="molecule type" value="Genomic_DNA"/>
</dbReference>
<name>A0AAD3CHP6_9STRA</name>
<dbReference type="CDD" id="cd03424">
    <property type="entry name" value="NUDIX_ADPRase_Nudt5_UGPPase_Nudt14"/>
    <property type="match status" value="1"/>
</dbReference>
<dbReference type="Pfam" id="PF00293">
    <property type="entry name" value="NUDIX"/>
    <property type="match status" value="1"/>
</dbReference>
<comment type="caution">
    <text evidence="3">The sequence shown here is derived from an EMBL/GenBank/DDBJ whole genome shotgun (WGS) entry which is preliminary data.</text>
</comment>
<dbReference type="Proteomes" id="UP001054902">
    <property type="component" value="Unassembled WGS sequence"/>
</dbReference>
<organism evidence="3 4">
    <name type="scientific">Chaetoceros tenuissimus</name>
    <dbReference type="NCBI Taxonomy" id="426638"/>
    <lineage>
        <taxon>Eukaryota</taxon>
        <taxon>Sar</taxon>
        <taxon>Stramenopiles</taxon>
        <taxon>Ochrophyta</taxon>
        <taxon>Bacillariophyta</taxon>
        <taxon>Coscinodiscophyceae</taxon>
        <taxon>Chaetocerotophycidae</taxon>
        <taxon>Chaetocerotales</taxon>
        <taxon>Chaetocerotaceae</taxon>
        <taxon>Chaetoceros</taxon>
    </lineage>
</organism>
<dbReference type="InterPro" id="IPR015797">
    <property type="entry name" value="NUDIX_hydrolase-like_dom_sf"/>
</dbReference>